<keyword evidence="3" id="KW-1185">Reference proteome</keyword>
<gene>
    <name evidence="2" type="ORF">NCTC11087_00069</name>
</gene>
<feature type="signal peptide" evidence="1">
    <location>
        <begin position="1"/>
        <end position="24"/>
    </location>
</feature>
<keyword evidence="1" id="KW-0732">Signal</keyword>
<protein>
    <submittedName>
        <fullName evidence="2">Uncharacterized protein</fullName>
    </submittedName>
</protein>
<name>A0A380LJ09_9FIRM</name>
<dbReference type="OrthoDB" id="9780552at2"/>
<evidence type="ECO:0000313" key="2">
    <source>
        <dbReference type="EMBL" id="SUO03217.1"/>
    </source>
</evidence>
<dbReference type="AlphaFoldDB" id="A0A380LJ09"/>
<dbReference type="SUPFAM" id="SSF69304">
    <property type="entry name" value="Tricorn protease N-terminal domain"/>
    <property type="match status" value="1"/>
</dbReference>
<accession>A0A380LJ09</accession>
<evidence type="ECO:0000256" key="1">
    <source>
        <dbReference type="SAM" id="SignalP"/>
    </source>
</evidence>
<sequence length="660" mass="76090">MKKIICYFLTVSLLFQCCTLSVHAIESEKKRIEIYDYYESDNKTVILYFQDNTPYIEPNELALLTDYVYALQDGKIVFEKKSGLQTTKRVSLKDGKIQYGSYKDTIRTIDVDGVTYIELIPTIDYLDSRLKMSPDGRLILFSAEKTFSQLVNQVNYDLVHGGNIENNANNLESGAAWLWLLLNGKLLSSMPGERSRRLAFSLLTEEDKDNFILESNRAIVDYASTVSNDVSFISSVGEMMNLEIFDKSLKVFGDNMNMVTNSANLDYEMLSRMANIQLQIEQLYTENIKNVEKTLLNPDMHILSKTDSLYKDLKKITNGYNKNSERMYQDAMMGLYKDEGISFIKNTGGDIIASTLIKIVPALDVGLSLLKVYGNISGVTDGAVSVIEQKDYTALQSKIAVELQKYHNQIKKGGTLSEEKIRDYVELVRMYYHVKTAYYHMYNDYAPDPLFENNYLQYLNIEKEIDKYGHDVFTLDIPNANSTDINTLIFPKIEEIQLTQEFEMEDFSCSIYLPQNSILSDYKKNDGSTLSYIWNYKVPYIDKLENRTIQIIIIESFQPYDGIQRNMDEYKDLNKNSSNGGEEQYLGDQTRFIRIWYPYELFENGETTIATIDFQNIETKELINYYLYISVDDSPENIDSNDLLFIKNLAFKIAESCTML</sequence>
<dbReference type="Proteomes" id="UP000255523">
    <property type="component" value="Unassembled WGS sequence"/>
</dbReference>
<organism evidence="2 3">
    <name type="scientific">Faecalicoccus pleomorphus</name>
    <dbReference type="NCBI Taxonomy" id="1323"/>
    <lineage>
        <taxon>Bacteria</taxon>
        <taxon>Bacillati</taxon>
        <taxon>Bacillota</taxon>
        <taxon>Erysipelotrichia</taxon>
        <taxon>Erysipelotrichales</taxon>
        <taxon>Erysipelotrichaceae</taxon>
        <taxon>Faecalicoccus</taxon>
    </lineage>
</organism>
<feature type="chain" id="PRO_5016623942" evidence="1">
    <location>
        <begin position="25"/>
        <end position="660"/>
    </location>
</feature>
<proteinExistence type="predicted"/>
<dbReference type="EMBL" id="UHFX01000003">
    <property type="protein sequence ID" value="SUO03217.1"/>
    <property type="molecule type" value="Genomic_DNA"/>
</dbReference>
<reference evidence="2 3" key="1">
    <citation type="submission" date="2018-06" db="EMBL/GenBank/DDBJ databases">
        <authorList>
            <consortium name="Pathogen Informatics"/>
            <person name="Doyle S."/>
        </authorList>
    </citation>
    <scope>NUCLEOTIDE SEQUENCE [LARGE SCALE GENOMIC DNA]</scope>
    <source>
        <strain evidence="2 3">NCTC11087</strain>
    </source>
</reference>
<evidence type="ECO:0000313" key="3">
    <source>
        <dbReference type="Proteomes" id="UP000255523"/>
    </source>
</evidence>
<dbReference type="GeneID" id="77461071"/>
<dbReference type="RefSeq" id="WP_147285004.1">
    <property type="nucleotide sequence ID" value="NZ_UHFX01000003.1"/>
</dbReference>